<dbReference type="FunFam" id="2.30.29.30:FF:000064">
    <property type="entry name" value="Adaptin ear-binding coat-associated protein 1"/>
    <property type="match status" value="1"/>
</dbReference>
<evidence type="ECO:0000256" key="1">
    <source>
        <dbReference type="ARBA" id="ARBA00002550"/>
    </source>
</evidence>
<reference evidence="10" key="2">
    <citation type="submission" date="2025-08" db="UniProtKB">
        <authorList>
            <consortium name="RefSeq"/>
        </authorList>
    </citation>
    <scope>IDENTIFICATION</scope>
    <source>
        <tissue evidence="10">Blood</tissue>
    </source>
</reference>
<proteinExistence type="inferred from homology"/>
<evidence type="ECO:0000259" key="8">
    <source>
        <dbReference type="Pfam" id="PF07933"/>
    </source>
</evidence>
<dbReference type="GO" id="GO:0006897">
    <property type="term" value="P:endocytosis"/>
    <property type="evidence" value="ECO:0007669"/>
    <property type="project" value="UniProtKB-KW"/>
</dbReference>
<comment type="subcellular location">
    <subcellularLocation>
        <location evidence="2">Cytoplasmic vesicle</location>
        <location evidence="2">Clathrin-coated vesicle membrane</location>
    </subcellularLocation>
</comment>
<keyword evidence="6" id="KW-0653">Protein transport</keyword>
<dbReference type="AlphaFoldDB" id="A0A3Q7MYU8"/>
<comment type="function">
    <text evidence="1">Involved in endocytosis.</text>
</comment>
<evidence type="ECO:0000256" key="6">
    <source>
        <dbReference type="ARBA" id="ARBA00022927"/>
    </source>
</evidence>
<dbReference type="InterPro" id="IPR011993">
    <property type="entry name" value="PH-like_dom_sf"/>
</dbReference>
<dbReference type="Pfam" id="PF07933">
    <property type="entry name" value="DUF1681"/>
    <property type="match status" value="1"/>
</dbReference>
<dbReference type="GO" id="GO:0030125">
    <property type="term" value="C:clathrin vesicle coat"/>
    <property type="evidence" value="ECO:0007669"/>
    <property type="project" value="TreeGrafter"/>
</dbReference>
<sequence length="342" mass="37019">MEEGEYESVLCVKPEVHVYRIPPRATNRGYRAAEWQLDQPSWSGRLRITAKGQVAYIKLEDRTSGELFAQAPVDQFPGTAVESVTDSSRYFVIRIEDGNGRRAFIGIGFGDRGDAFDFNVALQDHFKWVRQQCEFAKQAQNPDQGPKLDLGFKEGQTIKLNIANMKKKEGAAGSPRARPASTGGLSLLPPPPGGKSSILIPPPVEQLSGGGSLVQTAVAPSSGLVPLMSLSPPRAGPSPSIHCISSCGADRFCEVVTVTVRHPCLRDKETDSRDACQVTQLVLACPPPRTVMGLKETVHDKHLASYKTKPLRALGMLPGLLAQSRSEIANWWEGGGRKAPGL</sequence>
<evidence type="ECO:0000313" key="9">
    <source>
        <dbReference type="Proteomes" id="UP000286641"/>
    </source>
</evidence>
<keyword evidence="4" id="KW-0813">Transport</keyword>
<evidence type="ECO:0000256" key="3">
    <source>
        <dbReference type="ARBA" id="ARBA00007736"/>
    </source>
</evidence>
<dbReference type="Gene3D" id="2.30.29.30">
    <property type="entry name" value="Pleckstrin-homology domain (PH domain)/Phosphotyrosine-binding domain (PTB)"/>
    <property type="match status" value="1"/>
</dbReference>
<feature type="region of interest" description="Disordered" evidence="7">
    <location>
        <begin position="166"/>
        <end position="186"/>
    </location>
</feature>
<reference key="1">
    <citation type="submission" date="2019-01" db="UniProtKB">
        <authorList>
            <consortium name="RefSeq"/>
        </authorList>
    </citation>
    <scope>IDENTIFICATION</scope>
</reference>
<evidence type="ECO:0000256" key="5">
    <source>
        <dbReference type="ARBA" id="ARBA00022583"/>
    </source>
</evidence>
<organism evidence="9 10">
    <name type="scientific">Callorhinus ursinus</name>
    <name type="common">Northern fur seal</name>
    <dbReference type="NCBI Taxonomy" id="34884"/>
    <lineage>
        <taxon>Eukaryota</taxon>
        <taxon>Metazoa</taxon>
        <taxon>Chordata</taxon>
        <taxon>Craniata</taxon>
        <taxon>Vertebrata</taxon>
        <taxon>Euteleostomi</taxon>
        <taxon>Mammalia</taxon>
        <taxon>Eutheria</taxon>
        <taxon>Laurasiatheria</taxon>
        <taxon>Carnivora</taxon>
        <taxon>Caniformia</taxon>
        <taxon>Pinnipedia</taxon>
        <taxon>Otariidae</taxon>
        <taxon>Callorhinus</taxon>
    </lineage>
</organism>
<evidence type="ECO:0000256" key="2">
    <source>
        <dbReference type="ARBA" id="ARBA00004640"/>
    </source>
</evidence>
<dbReference type="CDD" id="cd13228">
    <property type="entry name" value="PHear_NECAP"/>
    <property type="match status" value="1"/>
</dbReference>
<dbReference type="Proteomes" id="UP000286641">
    <property type="component" value="Unplaced"/>
</dbReference>
<name>A0A3Q7MYU8_CALUR</name>
<keyword evidence="9" id="KW-1185">Reference proteome</keyword>
<accession>A0A3Q7MYU8</accession>
<dbReference type="InParanoid" id="A0A3Q7MYU8"/>
<protein>
    <submittedName>
        <fullName evidence="10">Adaptin ear-binding coat-associated protein 2 isoform X1</fullName>
    </submittedName>
</protein>
<evidence type="ECO:0000256" key="7">
    <source>
        <dbReference type="SAM" id="MobiDB-lite"/>
    </source>
</evidence>
<keyword evidence="5" id="KW-0254">Endocytosis</keyword>
<dbReference type="InterPro" id="IPR012466">
    <property type="entry name" value="NECAP_PHear"/>
</dbReference>
<dbReference type="SUPFAM" id="SSF50729">
    <property type="entry name" value="PH domain-like"/>
    <property type="match status" value="1"/>
</dbReference>
<feature type="domain" description="NECAP PHear" evidence="8">
    <location>
        <begin position="6"/>
        <end position="162"/>
    </location>
</feature>
<comment type="similarity">
    <text evidence="3">Belongs to the NECAP family.</text>
</comment>
<dbReference type="RefSeq" id="XP_025711912.1">
    <property type="nucleotide sequence ID" value="XM_025856127.1"/>
</dbReference>
<evidence type="ECO:0000256" key="4">
    <source>
        <dbReference type="ARBA" id="ARBA00022448"/>
    </source>
</evidence>
<dbReference type="PANTHER" id="PTHR12847">
    <property type="entry name" value="ATP-BINDING CASSETTE ABC TRANSPORTER-RELATED"/>
    <property type="match status" value="1"/>
</dbReference>
<gene>
    <name evidence="10" type="primary">NECAP2</name>
</gene>
<dbReference type="GO" id="GO:0015031">
    <property type="term" value="P:protein transport"/>
    <property type="evidence" value="ECO:0007669"/>
    <property type="project" value="UniProtKB-KW"/>
</dbReference>
<dbReference type="PANTHER" id="PTHR12847:SF16">
    <property type="entry name" value="ADAPTIN EAR-BINDING COAT-ASSOCIATED PROTEIN 2"/>
    <property type="match status" value="1"/>
</dbReference>
<dbReference type="CTD" id="55707"/>
<evidence type="ECO:0000313" key="10">
    <source>
        <dbReference type="RefSeq" id="XP_025711912.1"/>
    </source>
</evidence>